<evidence type="ECO:0000256" key="6">
    <source>
        <dbReference type="ARBA" id="ARBA00023295"/>
    </source>
</evidence>
<protein>
    <recommendedName>
        <fullName evidence="3">alpha-L-fucosidase</fullName>
        <ecNumber evidence="3">3.2.1.51</ecNumber>
    </recommendedName>
</protein>
<organism evidence="9 10">
    <name type="scientific">Mucilaginibacter rigui</name>
    <dbReference type="NCBI Taxonomy" id="534635"/>
    <lineage>
        <taxon>Bacteria</taxon>
        <taxon>Pseudomonadati</taxon>
        <taxon>Bacteroidota</taxon>
        <taxon>Sphingobacteriia</taxon>
        <taxon>Sphingobacteriales</taxon>
        <taxon>Sphingobacteriaceae</taxon>
        <taxon>Mucilaginibacter</taxon>
    </lineage>
</organism>
<evidence type="ECO:0000256" key="5">
    <source>
        <dbReference type="ARBA" id="ARBA00022801"/>
    </source>
</evidence>
<evidence type="ECO:0000256" key="2">
    <source>
        <dbReference type="ARBA" id="ARBA00007951"/>
    </source>
</evidence>
<feature type="domain" description="Glycoside hydrolase family 29 N-terminal" evidence="8">
    <location>
        <begin position="17"/>
        <end position="344"/>
    </location>
</feature>
<dbReference type="InterPro" id="IPR016286">
    <property type="entry name" value="FUC_metazoa-typ"/>
</dbReference>
<comment type="function">
    <text evidence="1">Alpha-L-fucosidase is responsible for hydrolyzing the alpha-1,6-linked fucose joined to the reducing-end N-acetylglucosamine of the carbohydrate moieties of glycoproteins.</text>
</comment>
<evidence type="ECO:0000313" key="10">
    <source>
        <dbReference type="Proteomes" id="UP000618754"/>
    </source>
</evidence>
<sequence>MRRKILLLCLQFAVIAGRSNAQEPYVPTADNLAARQKFQDMKFGLFIHWGIYSILGDGEWVMHNKNIPYESYKRLAGFFNPQEFNAKEWVAFAKKAGMKYITITSRHHDGFSMFGTKMSPYNIVDATPYHKDPLMELAKECEKEGIELHFYYSLLDWGRPDYAFGSQIVDGKPVKGDWDSYIKFMKDQLTELITKYPGVKGIWFDGDWERTKVNWHYDEIYGLIHKLIPAILVGNNHHVAPKDGEDFQMFEKDLPGANTTGFAPDQTIGKLPLETCETINNSWGFNINDRSFKSSKQIIHYLVNDAGRNANFLLNIGPMPNGKIQSEFTDTLAIVGAWVQKNGESIYGTRGSYVPPQPWGVITTKAKNMYVHITTPHGEGYIFIPKVKEKVSKAVLLSNGNTVKFKQQPEGVFIYTDGLALDPVDTIVKLSVN</sequence>
<dbReference type="PANTHER" id="PTHR10030">
    <property type="entry name" value="ALPHA-L-FUCOSIDASE"/>
    <property type="match status" value="1"/>
</dbReference>
<evidence type="ECO:0000259" key="8">
    <source>
        <dbReference type="Pfam" id="PF01120"/>
    </source>
</evidence>
<evidence type="ECO:0000256" key="1">
    <source>
        <dbReference type="ARBA" id="ARBA00004071"/>
    </source>
</evidence>
<dbReference type="InterPro" id="IPR057739">
    <property type="entry name" value="Glyco_hydro_29_N"/>
</dbReference>
<dbReference type="PIRSF" id="PIRSF001092">
    <property type="entry name" value="Alpha-L-fucosidase"/>
    <property type="match status" value="1"/>
</dbReference>
<evidence type="ECO:0000256" key="7">
    <source>
        <dbReference type="SAM" id="SignalP"/>
    </source>
</evidence>
<gene>
    <name evidence="9" type="ORF">IDJ75_12200</name>
</gene>
<proteinExistence type="inferred from homology"/>
<name>A0ABR7X643_9SPHI</name>
<dbReference type="EMBL" id="JACWMW010000002">
    <property type="protein sequence ID" value="MBD1386046.1"/>
    <property type="molecule type" value="Genomic_DNA"/>
</dbReference>
<dbReference type="EC" id="3.2.1.51" evidence="3"/>
<keyword evidence="10" id="KW-1185">Reference proteome</keyword>
<dbReference type="SMART" id="SM00812">
    <property type="entry name" value="Alpha_L_fucos"/>
    <property type="match status" value="1"/>
</dbReference>
<feature type="signal peptide" evidence="7">
    <location>
        <begin position="1"/>
        <end position="21"/>
    </location>
</feature>
<keyword evidence="6" id="KW-0326">Glycosidase</keyword>
<comment type="caution">
    <text evidence="9">The sequence shown here is derived from an EMBL/GenBank/DDBJ whole genome shotgun (WGS) entry which is preliminary data.</text>
</comment>
<accession>A0ABR7X643</accession>
<dbReference type="Pfam" id="PF01120">
    <property type="entry name" value="Alpha_L_fucos"/>
    <property type="match status" value="1"/>
</dbReference>
<dbReference type="Proteomes" id="UP000618754">
    <property type="component" value="Unassembled WGS sequence"/>
</dbReference>
<dbReference type="SUPFAM" id="SSF51445">
    <property type="entry name" value="(Trans)glycosidases"/>
    <property type="match status" value="1"/>
</dbReference>
<evidence type="ECO:0000256" key="4">
    <source>
        <dbReference type="ARBA" id="ARBA00022729"/>
    </source>
</evidence>
<dbReference type="InterPro" id="IPR000933">
    <property type="entry name" value="Glyco_hydro_29"/>
</dbReference>
<evidence type="ECO:0000256" key="3">
    <source>
        <dbReference type="ARBA" id="ARBA00012662"/>
    </source>
</evidence>
<dbReference type="PRINTS" id="PR00741">
    <property type="entry name" value="GLHYDRLASE29"/>
</dbReference>
<dbReference type="Gene3D" id="3.20.20.80">
    <property type="entry name" value="Glycosidases"/>
    <property type="match status" value="1"/>
</dbReference>
<dbReference type="InterPro" id="IPR017853">
    <property type="entry name" value="GH"/>
</dbReference>
<reference evidence="9 10" key="1">
    <citation type="submission" date="2020-09" db="EMBL/GenBank/DDBJ databases">
        <title>Novel species of Mucilaginibacter isolated from a glacier on the Tibetan Plateau.</title>
        <authorList>
            <person name="Liu Q."/>
            <person name="Xin Y.-H."/>
        </authorList>
    </citation>
    <scope>NUCLEOTIDE SEQUENCE [LARGE SCALE GENOMIC DNA]</scope>
    <source>
        <strain evidence="9 10">CGMCC 1.13878</strain>
    </source>
</reference>
<keyword evidence="4 7" id="KW-0732">Signal</keyword>
<dbReference type="PANTHER" id="PTHR10030:SF37">
    <property type="entry name" value="ALPHA-L-FUCOSIDASE-RELATED"/>
    <property type="match status" value="1"/>
</dbReference>
<feature type="chain" id="PRO_5046973895" description="alpha-L-fucosidase" evidence="7">
    <location>
        <begin position="22"/>
        <end position="433"/>
    </location>
</feature>
<comment type="similarity">
    <text evidence="2">Belongs to the glycosyl hydrolase 29 family.</text>
</comment>
<dbReference type="RefSeq" id="WP_191175890.1">
    <property type="nucleotide sequence ID" value="NZ_JACWMW010000002.1"/>
</dbReference>
<keyword evidence="5" id="KW-0378">Hydrolase</keyword>
<evidence type="ECO:0000313" key="9">
    <source>
        <dbReference type="EMBL" id="MBD1386046.1"/>
    </source>
</evidence>